<accession>N1PM88</accession>
<protein>
    <submittedName>
        <fullName evidence="2">Uncharacterized protein</fullName>
    </submittedName>
</protein>
<organism evidence="2 3">
    <name type="scientific">Dothistroma septosporum (strain NZE10 / CBS 128990)</name>
    <name type="common">Red band needle blight fungus</name>
    <name type="synonym">Mycosphaerella pini</name>
    <dbReference type="NCBI Taxonomy" id="675120"/>
    <lineage>
        <taxon>Eukaryota</taxon>
        <taxon>Fungi</taxon>
        <taxon>Dikarya</taxon>
        <taxon>Ascomycota</taxon>
        <taxon>Pezizomycotina</taxon>
        <taxon>Dothideomycetes</taxon>
        <taxon>Dothideomycetidae</taxon>
        <taxon>Mycosphaerellales</taxon>
        <taxon>Mycosphaerellaceae</taxon>
        <taxon>Dothistroma</taxon>
    </lineage>
</organism>
<dbReference type="HOGENOM" id="CLU_2512611_0_0_1"/>
<dbReference type="AlphaFoldDB" id="N1PM88"/>
<evidence type="ECO:0000313" key="2">
    <source>
        <dbReference type="EMBL" id="EME44466.1"/>
    </source>
</evidence>
<reference evidence="3" key="1">
    <citation type="journal article" date="2012" name="PLoS Genet.">
        <title>The genomes of the fungal plant pathogens Cladosporium fulvum and Dothistroma septosporum reveal adaptation to different hosts and lifestyles but also signatures of common ancestry.</title>
        <authorList>
            <person name="de Wit P.J.G.M."/>
            <person name="van der Burgt A."/>
            <person name="Oekmen B."/>
            <person name="Stergiopoulos I."/>
            <person name="Abd-Elsalam K.A."/>
            <person name="Aerts A.L."/>
            <person name="Bahkali A.H."/>
            <person name="Beenen H.G."/>
            <person name="Chettri P."/>
            <person name="Cox M.P."/>
            <person name="Datema E."/>
            <person name="de Vries R.P."/>
            <person name="Dhillon B."/>
            <person name="Ganley A.R."/>
            <person name="Griffiths S.A."/>
            <person name="Guo Y."/>
            <person name="Hamelin R.C."/>
            <person name="Henrissat B."/>
            <person name="Kabir M.S."/>
            <person name="Jashni M.K."/>
            <person name="Kema G."/>
            <person name="Klaubauf S."/>
            <person name="Lapidus A."/>
            <person name="Levasseur A."/>
            <person name="Lindquist E."/>
            <person name="Mehrabi R."/>
            <person name="Ohm R.A."/>
            <person name="Owen T.J."/>
            <person name="Salamov A."/>
            <person name="Schwelm A."/>
            <person name="Schijlen E."/>
            <person name="Sun H."/>
            <person name="van den Burg H.A."/>
            <person name="van Ham R.C.H.J."/>
            <person name="Zhang S."/>
            <person name="Goodwin S.B."/>
            <person name="Grigoriev I.V."/>
            <person name="Collemare J."/>
            <person name="Bradshaw R.E."/>
        </authorList>
    </citation>
    <scope>NUCLEOTIDE SEQUENCE [LARGE SCALE GENOMIC DNA]</scope>
    <source>
        <strain evidence="3">NZE10 / CBS 128990</strain>
    </source>
</reference>
<gene>
    <name evidence="2" type="ORF">DOTSEDRAFT_72065</name>
</gene>
<evidence type="ECO:0000313" key="3">
    <source>
        <dbReference type="Proteomes" id="UP000016933"/>
    </source>
</evidence>
<sequence length="85" mass="9627">MHKHYSPSPPYRSQHSTPSHNRAPAQHPPVTSGRTYGRFPGFAQSYLQCVRRVVTTDEGLIRRLPIWDIVHSSSSHPTTRARSHG</sequence>
<keyword evidence="3" id="KW-1185">Reference proteome</keyword>
<feature type="region of interest" description="Disordered" evidence="1">
    <location>
        <begin position="1"/>
        <end position="36"/>
    </location>
</feature>
<evidence type="ECO:0000256" key="1">
    <source>
        <dbReference type="SAM" id="MobiDB-lite"/>
    </source>
</evidence>
<feature type="compositionally biased region" description="Polar residues" evidence="1">
    <location>
        <begin position="11"/>
        <end position="20"/>
    </location>
</feature>
<reference evidence="2 3" key="2">
    <citation type="journal article" date="2012" name="PLoS Pathog.">
        <title>Diverse lifestyles and strategies of plant pathogenesis encoded in the genomes of eighteen Dothideomycetes fungi.</title>
        <authorList>
            <person name="Ohm R.A."/>
            <person name="Feau N."/>
            <person name="Henrissat B."/>
            <person name="Schoch C.L."/>
            <person name="Horwitz B.A."/>
            <person name="Barry K.W."/>
            <person name="Condon B.J."/>
            <person name="Copeland A.C."/>
            <person name="Dhillon B."/>
            <person name="Glaser F."/>
            <person name="Hesse C.N."/>
            <person name="Kosti I."/>
            <person name="LaButti K."/>
            <person name="Lindquist E.A."/>
            <person name="Lucas S."/>
            <person name="Salamov A.A."/>
            <person name="Bradshaw R.E."/>
            <person name="Ciuffetti L."/>
            <person name="Hamelin R.C."/>
            <person name="Kema G.H.J."/>
            <person name="Lawrence C."/>
            <person name="Scott J.A."/>
            <person name="Spatafora J.W."/>
            <person name="Turgeon B.G."/>
            <person name="de Wit P.J.G.M."/>
            <person name="Zhong S."/>
            <person name="Goodwin S.B."/>
            <person name="Grigoriev I.V."/>
        </authorList>
    </citation>
    <scope>NUCLEOTIDE SEQUENCE [LARGE SCALE GENOMIC DNA]</scope>
    <source>
        <strain evidence="3">NZE10 / CBS 128990</strain>
    </source>
</reference>
<dbReference type="Proteomes" id="UP000016933">
    <property type="component" value="Unassembled WGS sequence"/>
</dbReference>
<dbReference type="EMBL" id="KB446539">
    <property type="protein sequence ID" value="EME44466.1"/>
    <property type="molecule type" value="Genomic_DNA"/>
</dbReference>
<name>N1PM88_DOTSN</name>
<proteinExistence type="predicted"/>